<reference evidence="6 7" key="1">
    <citation type="submission" date="2024-03" db="EMBL/GenBank/DDBJ databases">
        <title>YIM 134122 draft genome.</title>
        <authorList>
            <person name="Zuo S."/>
            <person name="Xiong L."/>
        </authorList>
    </citation>
    <scope>NUCLEOTIDE SEQUENCE [LARGE SCALE GENOMIC DNA]</scope>
    <source>
        <strain evidence="6 7">YIM 134122</strain>
    </source>
</reference>
<evidence type="ECO:0000256" key="3">
    <source>
        <dbReference type="ARBA" id="ARBA00022801"/>
    </source>
</evidence>
<organism evidence="6 7">
    <name type="scientific">Leifsonia stereocauli</name>
    <dbReference type="NCBI Taxonomy" id="3134136"/>
    <lineage>
        <taxon>Bacteria</taxon>
        <taxon>Bacillati</taxon>
        <taxon>Actinomycetota</taxon>
        <taxon>Actinomycetes</taxon>
        <taxon>Micrococcales</taxon>
        <taxon>Microbacteriaceae</taxon>
        <taxon>Leifsonia</taxon>
    </lineage>
</organism>
<dbReference type="PROSITE" id="PS00523">
    <property type="entry name" value="SULFATASE_1"/>
    <property type="match status" value="1"/>
</dbReference>
<dbReference type="Gene3D" id="3.40.720.10">
    <property type="entry name" value="Alkaline Phosphatase, subunit A"/>
    <property type="match status" value="1"/>
</dbReference>
<dbReference type="InterPro" id="IPR024607">
    <property type="entry name" value="Sulfatase_CS"/>
</dbReference>
<feature type="domain" description="Sulfatase N-terminal" evidence="5">
    <location>
        <begin position="103"/>
        <end position="531"/>
    </location>
</feature>
<dbReference type="Gene3D" id="3.30.1120.10">
    <property type="match status" value="1"/>
</dbReference>
<evidence type="ECO:0000256" key="1">
    <source>
        <dbReference type="ARBA" id="ARBA00008779"/>
    </source>
</evidence>
<dbReference type="PROSITE" id="PS00149">
    <property type="entry name" value="SULFATASE_2"/>
    <property type="match status" value="1"/>
</dbReference>
<keyword evidence="3 6" id="KW-0378">Hydrolase</keyword>
<dbReference type="Proteomes" id="UP001425155">
    <property type="component" value="Unassembled WGS sequence"/>
</dbReference>
<accession>A0ABU9W191</accession>
<dbReference type="Pfam" id="PF00884">
    <property type="entry name" value="Sulfatase"/>
    <property type="match status" value="1"/>
</dbReference>
<dbReference type="RefSeq" id="WP_342110672.1">
    <property type="nucleotide sequence ID" value="NZ_JBCAUN010000001.1"/>
</dbReference>
<evidence type="ECO:0000313" key="6">
    <source>
        <dbReference type="EMBL" id="MEN1944981.1"/>
    </source>
</evidence>
<keyword evidence="7" id="KW-1185">Reference proteome</keyword>
<dbReference type="InterPro" id="IPR000917">
    <property type="entry name" value="Sulfatase_N"/>
</dbReference>
<evidence type="ECO:0000259" key="5">
    <source>
        <dbReference type="Pfam" id="PF00884"/>
    </source>
</evidence>
<keyword evidence="4" id="KW-0106">Calcium</keyword>
<proteinExistence type="inferred from homology"/>
<comment type="caution">
    <text evidence="6">The sequence shown here is derived from an EMBL/GenBank/DDBJ whole genome shotgun (WGS) entry which is preliminary data.</text>
</comment>
<dbReference type="GO" id="GO:0016787">
    <property type="term" value="F:hydrolase activity"/>
    <property type="evidence" value="ECO:0007669"/>
    <property type="project" value="UniProtKB-KW"/>
</dbReference>
<comment type="similarity">
    <text evidence="1">Belongs to the sulfatase family.</text>
</comment>
<dbReference type="PANTHER" id="PTHR42693">
    <property type="entry name" value="ARYLSULFATASE FAMILY MEMBER"/>
    <property type="match status" value="1"/>
</dbReference>
<evidence type="ECO:0000313" key="7">
    <source>
        <dbReference type="Proteomes" id="UP001425155"/>
    </source>
</evidence>
<protein>
    <submittedName>
        <fullName evidence="6">Arylsulfatase</fullName>
        <ecNumber evidence="6">3.1.6.-</ecNumber>
    </submittedName>
</protein>
<dbReference type="EMBL" id="JBCLVG010000001">
    <property type="protein sequence ID" value="MEN1944981.1"/>
    <property type="molecule type" value="Genomic_DNA"/>
</dbReference>
<keyword evidence="2" id="KW-0479">Metal-binding</keyword>
<dbReference type="CDD" id="cd16025">
    <property type="entry name" value="PAS_like"/>
    <property type="match status" value="1"/>
</dbReference>
<dbReference type="InterPro" id="IPR017850">
    <property type="entry name" value="Alkaline_phosphatase_core_sf"/>
</dbReference>
<sequence>MAYLHRALSRAGLTATEFFCGYACTPSNTTMTMKDRLTGCVKGPAGAGWKLGEVIVFERYCRVIARNAGGAVPGFDGVIREDVRDSTSDWRPYAEPQAAPGAPNVMFIVWDDMGFGAWDLYGGLVRMPNMRRLAEHGLRFTQFHTTALCSPTRASLLTGRNPQSVGMGTIGEASDGFPNLSCLIPADDAFLSEILSEQGYNTFAVGKWHLSPAAEMSMGSSKRTWPLSRGFDRFYGFLGGLTDQWYPDLTYDNHPVDPPALPSEGYHLSKDLADRAIEFIRDAKVTAAEKPWFTYFAPGAGHAPHHVFTEWADKYKGEFSMGYEKYREVVLANQIQLGVLPAGTELPPINPYEHATSGDGQQWPASDLVRPWDSLSDGEKQLFERQAEVFAGFASYTDAQVGRLLDYLEESGQFENTVFVVISDNGASAEGGPSGSVNENRWYNGVPENLDQNLALLGELGTESTHPHYSNGWAMAFNTPHKMYKINASFEGGVADPMIIAWPQGITARDEVRTAYLHVSDIVPTVLDLLSVDAPSAVKGYQQKPLEGVSFENVITDAAADGHKHEQFYCMMGTRGVWHNGWHASTVHPPAPAGWGHFDHDRWELFHLTEDRNQLRDLAAESPEKLAEMKQLWHELAGRYNGYPLDDRSPAEIFAIDRPNPMAGRTSMTLYPGGAVVPERSAVEIMGRSFTIAADLRIDGAAEGIIYSMGARFGGHAIFVQHGRLTYVYNWLGEDEQVFTAPDPLPDGAVRIGVRYVIEGRDGTTPHGTTELYVDDVVVASGPMKSQPAYFTLAGEGATVGREVGQPVSSRYIPPFTFTGGTIDRVVVDVSGEDYSRTETLLRGMYARD</sequence>
<dbReference type="PANTHER" id="PTHR42693:SF43">
    <property type="entry name" value="BLL2667 PROTEIN"/>
    <property type="match status" value="1"/>
</dbReference>
<dbReference type="InterPro" id="IPR050738">
    <property type="entry name" value="Sulfatase"/>
</dbReference>
<dbReference type="SUPFAM" id="SSF53649">
    <property type="entry name" value="Alkaline phosphatase-like"/>
    <property type="match status" value="1"/>
</dbReference>
<name>A0ABU9W191_9MICO</name>
<evidence type="ECO:0000256" key="2">
    <source>
        <dbReference type="ARBA" id="ARBA00022723"/>
    </source>
</evidence>
<evidence type="ECO:0000256" key="4">
    <source>
        <dbReference type="ARBA" id="ARBA00022837"/>
    </source>
</evidence>
<dbReference type="EC" id="3.1.6.-" evidence="6"/>
<gene>
    <name evidence="6" type="ORF">WJX64_00320</name>
</gene>